<accession>A0A2P2IY06</accession>
<protein>
    <submittedName>
        <fullName evidence="1">Uncharacterized protein</fullName>
    </submittedName>
</protein>
<proteinExistence type="predicted"/>
<reference evidence="1" key="1">
    <citation type="submission" date="2018-02" db="EMBL/GenBank/DDBJ databases">
        <title>Rhizophora mucronata_Transcriptome.</title>
        <authorList>
            <person name="Meera S.P."/>
            <person name="Sreeshan A."/>
            <person name="Augustine A."/>
        </authorList>
    </citation>
    <scope>NUCLEOTIDE SEQUENCE</scope>
    <source>
        <tissue evidence="1">Leaf</tissue>
    </source>
</reference>
<dbReference type="AlphaFoldDB" id="A0A2P2IY06"/>
<name>A0A2P2IY06_RHIMU</name>
<sequence>MVILHHLRIDFRASCALTTEVEQDMLKYSNRCC</sequence>
<organism evidence="1">
    <name type="scientific">Rhizophora mucronata</name>
    <name type="common">Asiatic mangrove</name>
    <dbReference type="NCBI Taxonomy" id="61149"/>
    <lineage>
        <taxon>Eukaryota</taxon>
        <taxon>Viridiplantae</taxon>
        <taxon>Streptophyta</taxon>
        <taxon>Embryophyta</taxon>
        <taxon>Tracheophyta</taxon>
        <taxon>Spermatophyta</taxon>
        <taxon>Magnoliopsida</taxon>
        <taxon>eudicotyledons</taxon>
        <taxon>Gunneridae</taxon>
        <taxon>Pentapetalae</taxon>
        <taxon>rosids</taxon>
        <taxon>fabids</taxon>
        <taxon>Malpighiales</taxon>
        <taxon>Rhizophoraceae</taxon>
        <taxon>Rhizophora</taxon>
    </lineage>
</organism>
<dbReference type="EMBL" id="GGEC01005620">
    <property type="protein sequence ID" value="MBW86103.1"/>
    <property type="molecule type" value="Transcribed_RNA"/>
</dbReference>
<evidence type="ECO:0000313" key="1">
    <source>
        <dbReference type="EMBL" id="MBW86103.1"/>
    </source>
</evidence>